<keyword evidence="3" id="KW-1185">Reference proteome</keyword>
<protein>
    <recommendedName>
        <fullName evidence="4">DUF2975 domain-containing protein</fullName>
    </recommendedName>
</protein>
<keyword evidence="1" id="KW-0472">Membrane</keyword>
<feature type="transmembrane region" description="Helical" evidence="1">
    <location>
        <begin position="47"/>
        <end position="68"/>
    </location>
</feature>
<evidence type="ECO:0000313" key="3">
    <source>
        <dbReference type="Proteomes" id="UP001060039"/>
    </source>
</evidence>
<feature type="transmembrane region" description="Helical" evidence="1">
    <location>
        <begin position="114"/>
        <end position="142"/>
    </location>
</feature>
<dbReference type="Proteomes" id="UP001060039">
    <property type="component" value="Chromosome"/>
</dbReference>
<organism evidence="2 3">
    <name type="scientific">Microcella humidisoli</name>
    <dbReference type="NCBI Taxonomy" id="2963406"/>
    <lineage>
        <taxon>Bacteria</taxon>
        <taxon>Bacillati</taxon>
        <taxon>Actinomycetota</taxon>
        <taxon>Actinomycetes</taxon>
        <taxon>Micrococcales</taxon>
        <taxon>Microbacteriaceae</taxon>
        <taxon>Microcella</taxon>
    </lineage>
</organism>
<sequence>MTRRIVLEIVLIIGITIVLAWLALGAFALTDSADPIGTLVDQTPRVLFGLLGIALALWTVLVIIGAIVQRRRRVGWRIATHVVSLIAALVVNIGLLAVLTVATGGGQDGGWGMLVVAIAVGAGGLLLVAGTVSVVVVELLILRPKRPAEPASASVSEPA</sequence>
<feature type="transmembrane region" description="Helical" evidence="1">
    <location>
        <begin position="5"/>
        <end position="27"/>
    </location>
</feature>
<gene>
    <name evidence="2" type="ORF">NNL39_06595</name>
</gene>
<feature type="transmembrane region" description="Helical" evidence="1">
    <location>
        <begin position="80"/>
        <end position="102"/>
    </location>
</feature>
<keyword evidence="1" id="KW-1133">Transmembrane helix</keyword>
<dbReference type="EMBL" id="CP101497">
    <property type="protein sequence ID" value="UTT61363.1"/>
    <property type="molecule type" value="Genomic_DNA"/>
</dbReference>
<keyword evidence="1" id="KW-0812">Transmembrane</keyword>
<accession>A0ABY5FT01</accession>
<dbReference type="RefSeq" id="WP_255158192.1">
    <property type="nucleotide sequence ID" value="NZ_CP101497.1"/>
</dbReference>
<evidence type="ECO:0000313" key="2">
    <source>
        <dbReference type="EMBL" id="UTT61363.1"/>
    </source>
</evidence>
<proteinExistence type="predicted"/>
<reference evidence="2" key="1">
    <citation type="submission" date="2022-07" db="EMBL/GenBank/DDBJ databases">
        <title>Taxonomic analysis of Microcella humidisoli nov. sp., isolated from riverside soil.</title>
        <authorList>
            <person name="Molina K.M."/>
            <person name="Kim S.B."/>
        </authorList>
    </citation>
    <scope>NUCLEOTIDE SEQUENCE</scope>
    <source>
        <strain evidence="2">MMS21-STM10</strain>
    </source>
</reference>
<name>A0ABY5FT01_9MICO</name>
<evidence type="ECO:0000256" key="1">
    <source>
        <dbReference type="SAM" id="Phobius"/>
    </source>
</evidence>
<evidence type="ECO:0008006" key="4">
    <source>
        <dbReference type="Google" id="ProtNLM"/>
    </source>
</evidence>